<name>A0A2V1AZV4_9ASCO</name>
<proteinExistence type="predicted"/>
<dbReference type="VEuPathDB" id="FungiDB:CXQ85_003126"/>
<gene>
    <name evidence="1" type="ORF">CXQ85_003126</name>
</gene>
<evidence type="ECO:0000313" key="2">
    <source>
        <dbReference type="Proteomes" id="UP000244309"/>
    </source>
</evidence>
<protein>
    <submittedName>
        <fullName evidence="1">Uncharacterized protein</fullName>
    </submittedName>
</protein>
<dbReference type="GeneID" id="37008457"/>
<evidence type="ECO:0000313" key="1">
    <source>
        <dbReference type="EMBL" id="PVH23392.1"/>
    </source>
</evidence>
<organism evidence="1 2">
    <name type="scientific">Candidozyma haemuli</name>
    <dbReference type="NCBI Taxonomy" id="45357"/>
    <lineage>
        <taxon>Eukaryota</taxon>
        <taxon>Fungi</taxon>
        <taxon>Dikarya</taxon>
        <taxon>Ascomycota</taxon>
        <taxon>Saccharomycotina</taxon>
        <taxon>Pichiomycetes</taxon>
        <taxon>Metschnikowiaceae</taxon>
        <taxon>Candidozyma</taxon>
    </lineage>
</organism>
<dbReference type="RefSeq" id="XP_025344332.1">
    <property type="nucleotide sequence ID" value="XM_025486782.1"/>
</dbReference>
<keyword evidence="2" id="KW-1185">Reference proteome</keyword>
<reference evidence="1 2" key="1">
    <citation type="submission" date="2017-12" db="EMBL/GenBank/DDBJ databases">
        <title>Genome Sequence of a Multidrug-Resistant Candida haemulonii Isolate from a Patient with Chronic Leg Ulcers in Israel.</title>
        <authorList>
            <person name="Chow N.A."/>
            <person name="Gade L."/>
            <person name="Batra D."/>
            <person name="Rowe L.A."/>
            <person name="Ben-Ami R."/>
            <person name="Loparev V.N."/>
            <person name="Litvintseva A.P."/>
        </authorList>
    </citation>
    <scope>NUCLEOTIDE SEQUENCE [LARGE SCALE GENOMIC DNA]</scope>
    <source>
        <strain evidence="1 2">B11899</strain>
    </source>
</reference>
<dbReference type="OrthoDB" id="4085034at2759"/>
<dbReference type="Proteomes" id="UP000244309">
    <property type="component" value="Unassembled WGS sequence"/>
</dbReference>
<comment type="caution">
    <text evidence="1">The sequence shown here is derived from an EMBL/GenBank/DDBJ whole genome shotgun (WGS) entry which is preliminary data.</text>
</comment>
<accession>A0A2V1AZV4</accession>
<sequence>MLSFFKKASSSTSTPSAVHATSAASKGFYIKPSAPFTILPKAKPTYAVVNSAAAATITPLVKNEAFVPPKPARKPAYSLDTSMPVVLDALHDISKNVLFFARVFMGDFPNFVPEVMQIEDHESLIASVHDKADEVGQEIDFTNYDGQQIQRIKGVDMSDSELLATAKHFFARPNHRVARYLHTLDNNESAGHSKPKVSIQGTPVVSEYLTIFPANTVEPFSKEASTSHGGVLKQSTVFSEPAKPEWHTVNFPFFEKVALKTFDAIETDTTLSADELVHRLKILYRVLGKEMVEKVKSNFFVGGQKMMDLTTRISSIHAEARASFMELDCINEDYMGGENRSTISTRLDACLKKLDDARTDLSNYKFELSSGFRGCRQASMLADVKECLRISKMVTARHFDLTENVVDSEGAFFGDCGQSAYRSALKVLRKVAPDVDDVFSTDLLFATVEAASKTSRLVRSLKKDAEELKSLL</sequence>
<dbReference type="EMBL" id="PKFO01000010">
    <property type="protein sequence ID" value="PVH23392.1"/>
    <property type="molecule type" value="Genomic_DNA"/>
</dbReference>
<dbReference type="AlphaFoldDB" id="A0A2V1AZV4"/>